<dbReference type="SUPFAM" id="SSF51161">
    <property type="entry name" value="Trimeric LpxA-like enzymes"/>
    <property type="match status" value="1"/>
</dbReference>
<evidence type="ECO:0000313" key="3">
    <source>
        <dbReference type="EMBL" id="EUJ23352.1"/>
    </source>
</evidence>
<dbReference type="Gene3D" id="2.160.10.10">
    <property type="entry name" value="Hexapeptide repeat proteins"/>
    <property type="match status" value="2"/>
</dbReference>
<dbReference type="PATRIC" id="fig|1265819.5.peg.1856"/>
<name>W7BBE6_9LIST</name>
<organism evidence="3 4">
    <name type="scientific">Listeria grandensis FSL F6-0971</name>
    <dbReference type="NCBI Taxonomy" id="1265819"/>
    <lineage>
        <taxon>Bacteria</taxon>
        <taxon>Bacillati</taxon>
        <taxon>Bacillota</taxon>
        <taxon>Bacilli</taxon>
        <taxon>Bacillales</taxon>
        <taxon>Listeriaceae</taxon>
        <taxon>Listeria</taxon>
    </lineage>
</organism>
<evidence type="ECO:0000256" key="1">
    <source>
        <dbReference type="ARBA" id="ARBA00022679"/>
    </source>
</evidence>
<dbReference type="InterPro" id="IPR001451">
    <property type="entry name" value="Hexapep"/>
</dbReference>
<keyword evidence="1" id="KW-0808">Transferase</keyword>
<dbReference type="Pfam" id="PF14602">
    <property type="entry name" value="Hexapep_2"/>
    <property type="match status" value="1"/>
</dbReference>
<dbReference type="Pfam" id="PF00132">
    <property type="entry name" value="Hexapep"/>
    <property type="match status" value="1"/>
</dbReference>
<reference evidence="3 4" key="1">
    <citation type="journal article" date="2014" name="Int. J. Syst. Evol. Microbiol.">
        <title>Listeria floridensis sp. nov., Listeria aquatica sp. nov., Listeria cornellensis sp. nov., Listeria riparia sp. nov. and Listeria grandensis sp. nov., from agricultural and natural environments.</title>
        <authorList>
            <person name="den Bakker H.C."/>
            <person name="Warchocki S."/>
            <person name="Wright E.M."/>
            <person name="Allred A.F."/>
            <person name="Ahlstrom C."/>
            <person name="Manuel C.S."/>
            <person name="Stasiewicz M.J."/>
            <person name="Burrell A."/>
            <person name="Roof S."/>
            <person name="Strawn L."/>
            <person name="Fortes E.D."/>
            <person name="Nightingale K.K."/>
            <person name="Kephart D."/>
            <person name="Wiedmann M."/>
        </authorList>
    </citation>
    <scope>NUCLEOTIDE SEQUENCE [LARGE SCALE GENOMIC DNA]</scope>
    <source>
        <strain evidence="4">FSL F6-971</strain>
    </source>
</reference>
<comment type="caution">
    <text evidence="3">The sequence shown here is derived from an EMBL/GenBank/DDBJ whole genome shotgun (WGS) entry which is preliminary data.</text>
</comment>
<dbReference type="InterPro" id="IPR018357">
    <property type="entry name" value="Hexapep_transf_CS"/>
</dbReference>
<protein>
    <submittedName>
        <fullName evidence="3">Putative capsule biosynthesis enzyme</fullName>
    </submittedName>
</protein>
<dbReference type="EMBL" id="AODD01000012">
    <property type="protein sequence ID" value="EUJ23352.1"/>
    <property type="molecule type" value="Genomic_DNA"/>
</dbReference>
<evidence type="ECO:0000256" key="2">
    <source>
        <dbReference type="ARBA" id="ARBA00022737"/>
    </source>
</evidence>
<dbReference type="CDD" id="cd03349">
    <property type="entry name" value="LbH_XAT"/>
    <property type="match status" value="1"/>
</dbReference>
<dbReference type="InterPro" id="IPR050179">
    <property type="entry name" value="Trans_hexapeptide_repeat"/>
</dbReference>
<evidence type="ECO:0000313" key="4">
    <source>
        <dbReference type="Proteomes" id="UP000019253"/>
    </source>
</evidence>
<proteinExistence type="predicted"/>
<dbReference type="STRING" id="1265819.PGRAN_09306"/>
<accession>W7BBE6</accession>
<dbReference type="AlphaFoldDB" id="W7BBE6"/>
<dbReference type="PROSITE" id="PS00101">
    <property type="entry name" value="HEXAPEP_TRANSFERASES"/>
    <property type="match status" value="1"/>
</dbReference>
<gene>
    <name evidence="3" type="ORF">PGRAN_09306</name>
</gene>
<sequence length="164" mass="18113">MKLKKYIPLELVAYLNLIKSRRRFPNNNINSGQIGANVRLGKECWINRDVIIGDNVVMGDYSYVNRGTIIASGKIGKYCSIAAHCQIGLDEHPSHFFSTSPFTYDQQAWDTFQNPPIIDHDVWIGVNVIVMQGVHIGTGAILAAGAVVTKDVPPYMIVGASRPK</sequence>
<dbReference type="Proteomes" id="UP000019253">
    <property type="component" value="Unassembled WGS sequence"/>
</dbReference>
<dbReference type="InterPro" id="IPR011004">
    <property type="entry name" value="Trimer_LpxA-like_sf"/>
</dbReference>
<keyword evidence="4" id="KW-1185">Reference proteome</keyword>
<dbReference type="GO" id="GO:0016740">
    <property type="term" value="F:transferase activity"/>
    <property type="evidence" value="ECO:0007669"/>
    <property type="project" value="UniProtKB-KW"/>
</dbReference>
<keyword evidence="2" id="KW-0677">Repeat</keyword>
<dbReference type="PANTHER" id="PTHR43300">
    <property type="entry name" value="ACETYLTRANSFERASE"/>
    <property type="match status" value="1"/>
</dbReference>
<dbReference type="PANTHER" id="PTHR43300:SF11">
    <property type="entry name" value="ACETYLTRANSFERASE RV3034C-RELATED"/>
    <property type="match status" value="1"/>
</dbReference>